<comment type="caution">
    <text evidence="3">The sequence shown here is derived from an EMBL/GenBank/DDBJ whole genome shotgun (WGS) entry which is preliminary data.</text>
</comment>
<protein>
    <recommendedName>
        <fullName evidence="2">GAF domain-containing protein</fullName>
    </recommendedName>
</protein>
<accession>A0ABQ3EWY7</accession>
<dbReference type="InterPro" id="IPR041522">
    <property type="entry name" value="CdaR_GGDEF"/>
</dbReference>
<dbReference type="Gene3D" id="1.10.10.2840">
    <property type="entry name" value="PucR C-terminal helix-turn-helix domain"/>
    <property type="match status" value="1"/>
</dbReference>
<dbReference type="PANTHER" id="PTHR33744:SF1">
    <property type="entry name" value="DNA-BINDING TRANSCRIPTIONAL ACTIVATOR ADER"/>
    <property type="match status" value="1"/>
</dbReference>
<evidence type="ECO:0000313" key="3">
    <source>
        <dbReference type="EMBL" id="GHB70105.1"/>
    </source>
</evidence>
<comment type="similarity">
    <text evidence="1">Belongs to the CdaR family.</text>
</comment>
<dbReference type="Proteomes" id="UP000642673">
    <property type="component" value="Unassembled WGS sequence"/>
</dbReference>
<feature type="domain" description="GAF" evidence="2">
    <location>
        <begin position="90"/>
        <end position="240"/>
    </location>
</feature>
<dbReference type="RefSeq" id="WP_190186058.1">
    <property type="nucleotide sequence ID" value="NZ_BMVP01000009.1"/>
</dbReference>
<evidence type="ECO:0000256" key="1">
    <source>
        <dbReference type="ARBA" id="ARBA00006754"/>
    </source>
</evidence>
<dbReference type="Pfam" id="PF13556">
    <property type="entry name" value="HTH_30"/>
    <property type="match status" value="1"/>
</dbReference>
<dbReference type="Pfam" id="PF13185">
    <property type="entry name" value="GAF_2"/>
    <property type="match status" value="1"/>
</dbReference>
<name>A0ABQ3EWY7_9ACTN</name>
<proteinExistence type="inferred from homology"/>
<dbReference type="InterPro" id="IPR025736">
    <property type="entry name" value="PucR_C-HTH_dom"/>
</dbReference>
<evidence type="ECO:0000259" key="2">
    <source>
        <dbReference type="SMART" id="SM00065"/>
    </source>
</evidence>
<dbReference type="EMBL" id="BMVP01000009">
    <property type="protein sequence ID" value="GHB70105.1"/>
    <property type="molecule type" value="Genomic_DNA"/>
</dbReference>
<gene>
    <name evidence="3" type="ORF">GCM10010347_45460</name>
</gene>
<dbReference type="SMART" id="SM00065">
    <property type="entry name" value="GAF"/>
    <property type="match status" value="1"/>
</dbReference>
<reference evidence="4" key="1">
    <citation type="journal article" date="2019" name="Int. J. Syst. Evol. Microbiol.">
        <title>The Global Catalogue of Microorganisms (GCM) 10K type strain sequencing project: providing services to taxonomists for standard genome sequencing and annotation.</title>
        <authorList>
            <consortium name="The Broad Institute Genomics Platform"/>
            <consortium name="The Broad Institute Genome Sequencing Center for Infectious Disease"/>
            <person name="Wu L."/>
            <person name="Ma J."/>
        </authorList>
    </citation>
    <scope>NUCLEOTIDE SEQUENCE [LARGE SCALE GENOMIC DNA]</scope>
    <source>
        <strain evidence="4">JCM 4738</strain>
    </source>
</reference>
<keyword evidence="4" id="KW-1185">Reference proteome</keyword>
<dbReference type="PANTHER" id="PTHR33744">
    <property type="entry name" value="CARBOHYDRATE DIACID REGULATOR"/>
    <property type="match status" value="1"/>
</dbReference>
<dbReference type="InterPro" id="IPR042070">
    <property type="entry name" value="PucR_C-HTH_sf"/>
</dbReference>
<dbReference type="InterPro" id="IPR051448">
    <property type="entry name" value="CdaR-like_regulators"/>
</dbReference>
<sequence>MGDSGTRDGGADGGVLAVLELLAEEAPQSAYEALLDEARRGDADPARLAGLTHAVALARSVRASASRRKQREAALTALVDTAHDLTSPYDIDGLLRLITRRARRLLGFDMAWLSLSRPDGSAYVRTSEGETTSLNIGLELGTGNGLGSVAQERRSPVWTADYLNDDAIAHEPGIDAVVRAEGLHAIIAVPLRRGDSTLGALYGAERRVRRFTPDEIGLLLSLADLAAVALEKARLLEQTRDEVTELAAFGTRTNTALTRVRYLWECHARLAGLVLDGAGLLTLARATADALDGVLQVRDPGGRVLTVTGELPELDEESVTKASLQALTGRRPVRLPGEVWLAPVLAGAEDLGVLLLSASAPLAEEDVRLLRLAAQSVASLMLIQRGTAAAEGPVHDELLADLLERPNSFDLRLSERTRRLGVDLDRPHVVVVARPEGGELGRAVAWASSYAYRMGGLKGVRRGCIVLLLPGTDASDAAHRASGELSPLLGHAVSTGAAGPAEGPGEVARVYAEAVRCLDALTALDGAGGTASMRELGFVGLLLSADHDVEAYIASTIGPVLEYDADRMTDLTRTLDAYFASGGSPTHAAEALHVHPNTVSRRLERITDLLGEGWQKPGQALEIQMALRLRKTRAVLHARRSPESPYPSMP</sequence>
<organism evidence="3 4">
    <name type="scientific">Streptomyces cirratus</name>
    <dbReference type="NCBI Taxonomy" id="68187"/>
    <lineage>
        <taxon>Bacteria</taxon>
        <taxon>Bacillati</taxon>
        <taxon>Actinomycetota</taxon>
        <taxon>Actinomycetes</taxon>
        <taxon>Kitasatosporales</taxon>
        <taxon>Streptomycetaceae</taxon>
        <taxon>Streptomyces</taxon>
    </lineage>
</organism>
<evidence type="ECO:0000313" key="4">
    <source>
        <dbReference type="Proteomes" id="UP000642673"/>
    </source>
</evidence>
<dbReference type="Gene3D" id="3.30.450.40">
    <property type="match status" value="1"/>
</dbReference>
<dbReference type="Pfam" id="PF17853">
    <property type="entry name" value="GGDEF_2"/>
    <property type="match status" value="1"/>
</dbReference>
<dbReference type="SUPFAM" id="SSF55781">
    <property type="entry name" value="GAF domain-like"/>
    <property type="match status" value="1"/>
</dbReference>
<dbReference type="InterPro" id="IPR029016">
    <property type="entry name" value="GAF-like_dom_sf"/>
</dbReference>
<dbReference type="InterPro" id="IPR003018">
    <property type="entry name" value="GAF"/>
</dbReference>